<organism evidence="3 4">
    <name type="scientific">OM182 bacterium BACL3 MAG-120507-bin80</name>
    <dbReference type="NCBI Taxonomy" id="1655577"/>
    <lineage>
        <taxon>Bacteria</taxon>
        <taxon>Pseudomonadati</taxon>
        <taxon>Pseudomonadota</taxon>
        <taxon>Gammaproteobacteria</taxon>
        <taxon>OMG group</taxon>
        <taxon>OM182 clade</taxon>
    </lineage>
</organism>
<dbReference type="EMBL" id="LIBB01000026">
    <property type="protein sequence ID" value="KRO73128.1"/>
    <property type="molecule type" value="Genomic_DNA"/>
</dbReference>
<evidence type="ECO:0000259" key="2">
    <source>
        <dbReference type="Pfam" id="PF06181"/>
    </source>
</evidence>
<dbReference type="InterPro" id="IPR010389">
    <property type="entry name" value="Urate_ox_N"/>
</dbReference>
<evidence type="ECO:0000313" key="3">
    <source>
        <dbReference type="EMBL" id="KRO73128.1"/>
    </source>
</evidence>
<accession>A0A0R2SEE0</accession>
<keyword evidence="1" id="KW-0472">Membrane</keyword>
<feature type="transmembrane region" description="Helical" evidence="1">
    <location>
        <begin position="144"/>
        <end position="165"/>
    </location>
</feature>
<dbReference type="Proteomes" id="UP000051934">
    <property type="component" value="Unassembled WGS sequence"/>
</dbReference>
<keyword evidence="1" id="KW-0812">Transmembrane</keyword>
<evidence type="ECO:0000313" key="4">
    <source>
        <dbReference type="Proteomes" id="UP000051934"/>
    </source>
</evidence>
<proteinExistence type="predicted"/>
<dbReference type="AlphaFoldDB" id="A0A0R2SEE0"/>
<dbReference type="PIRSF" id="PIRSF032086">
    <property type="entry name" value="UCP032086"/>
    <property type="match status" value="1"/>
</dbReference>
<sequence length="224" mass="23690">MELDNLVPFLVRWIHLFAGVVWIGILYYFNFVQTEYFKVADPAAKASAISKLLPNALKWFRYGALVTFISGIALAGYLAAAVNFYIILGMLMGTFMFLNVWLIIWPNQKIVMASNEQVLGGGEALPEAAGAAGKAGLASRTNTLFSLPMLLFMVASGHLNGLGGLPMGAEMGVSSTASAVAVILILAIEANAIKGKMGPMASVVGVVHLGVALAAVLLVVVQYL</sequence>
<keyword evidence="1" id="KW-1133">Transmembrane helix</keyword>
<reference evidence="3 4" key="1">
    <citation type="submission" date="2015-10" db="EMBL/GenBank/DDBJ databases">
        <title>Metagenome-Assembled Genomes uncover a global brackish microbiome.</title>
        <authorList>
            <person name="Hugerth L.W."/>
            <person name="Larsson J."/>
            <person name="Alneberg J."/>
            <person name="Lindh M.V."/>
            <person name="Legrand C."/>
            <person name="Pinhassi J."/>
            <person name="Andersson A.F."/>
        </authorList>
    </citation>
    <scope>NUCLEOTIDE SEQUENCE [LARGE SCALE GENOMIC DNA]</scope>
    <source>
        <strain evidence="3">BACL4 MAG-120507-bin80</strain>
    </source>
</reference>
<dbReference type="Pfam" id="PF06181">
    <property type="entry name" value="Urate_ox_N"/>
    <property type="match status" value="1"/>
</dbReference>
<comment type="caution">
    <text evidence="3">The sequence shown here is derived from an EMBL/GenBank/DDBJ whole genome shotgun (WGS) entry which is preliminary data.</text>
</comment>
<dbReference type="InterPro" id="IPR016988">
    <property type="entry name" value="UCP032086"/>
</dbReference>
<name>A0A0R2SEE0_9GAMM</name>
<protein>
    <submittedName>
        <fullName evidence="3">Antitermination protein NusG</fullName>
    </submittedName>
</protein>
<gene>
    <name evidence="3" type="ORF">ABR69_12355</name>
</gene>
<feature type="domain" description="Urate oxidase N-terminal" evidence="2">
    <location>
        <begin position="84"/>
        <end position="158"/>
    </location>
</feature>
<feature type="transmembrane region" description="Helical" evidence="1">
    <location>
        <begin position="84"/>
        <end position="105"/>
    </location>
</feature>
<feature type="transmembrane region" description="Helical" evidence="1">
    <location>
        <begin position="171"/>
        <end position="188"/>
    </location>
</feature>
<feature type="transmembrane region" description="Helical" evidence="1">
    <location>
        <begin position="6"/>
        <end position="29"/>
    </location>
</feature>
<feature type="transmembrane region" description="Helical" evidence="1">
    <location>
        <begin position="59"/>
        <end position="78"/>
    </location>
</feature>
<evidence type="ECO:0000256" key="1">
    <source>
        <dbReference type="SAM" id="Phobius"/>
    </source>
</evidence>
<feature type="transmembrane region" description="Helical" evidence="1">
    <location>
        <begin position="200"/>
        <end position="223"/>
    </location>
</feature>